<accession>A0A7M5WXP2</accession>
<dbReference type="HAMAP" id="MF_01369_A">
    <property type="entry name" value="Ribosomal_uL23_A"/>
    <property type="match status" value="1"/>
</dbReference>
<dbReference type="GO" id="GO:0006412">
    <property type="term" value="P:translation"/>
    <property type="evidence" value="ECO:0007669"/>
    <property type="project" value="InterPro"/>
</dbReference>
<keyword evidence="4 6" id="KW-0689">Ribosomal protein</keyword>
<evidence type="ECO:0000256" key="7">
    <source>
        <dbReference type="SAM" id="MobiDB-lite"/>
    </source>
</evidence>
<evidence type="ECO:0000256" key="3">
    <source>
        <dbReference type="ARBA" id="ARBA00022884"/>
    </source>
</evidence>
<evidence type="ECO:0000256" key="6">
    <source>
        <dbReference type="RuleBase" id="RU003934"/>
    </source>
</evidence>
<dbReference type="SUPFAM" id="SSF54189">
    <property type="entry name" value="Ribosomal proteins S24e, L23 and L15e"/>
    <property type="match status" value="1"/>
</dbReference>
<dbReference type="InterPro" id="IPR012678">
    <property type="entry name" value="Ribosomal_uL23/eL15/eS24_sf"/>
</dbReference>
<dbReference type="RefSeq" id="XP_066910757.1">
    <property type="nucleotide sequence ID" value="XM_067054656.1"/>
</dbReference>
<dbReference type="Gene3D" id="3.30.70.330">
    <property type="match status" value="1"/>
</dbReference>
<evidence type="ECO:0000256" key="1">
    <source>
        <dbReference type="ARBA" id="ARBA00006700"/>
    </source>
</evidence>
<evidence type="ECO:0000313" key="9">
    <source>
        <dbReference type="EnsemblMetazoa" id="CLYHEMP014732.1"/>
    </source>
</evidence>
<evidence type="ECO:0000256" key="5">
    <source>
        <dbReference type="ARBA" id="ARBA00023274"/>
    </source>
</evidence>
<dbReference type="NCBIfam" id="TIGR03636">
    <property type="entry name" value="uL23_arch"/>
    <property type="match status" value="1"/>
</dbReference>
<dbReference type="EnsemblMetazoa" id="CLYHEMT014732.1">
    <property type="protein sequence ID" value="CLYHEMP014732.1"/>
    <property type="gene ID" value="CLYHEMG014732"/>
</dbReference>
<dbReference type="GO" id="GO:0003735">
    <property type="term" value="F:structural constituent of ribosome"/>
    <property type="evidence" value="ECO:0007669"/>
    <property type="project" value="InterPro"/>
</dbReference>
<dbReference type="InterPro" id="IPR012677">
    <property type="entry name" value="Nucleotide-bd_a/b_plait_sf"/>
</dbReference>
<evidence type="ECO:0000256" key="4">
    <source>
        <dbReference type="ARBA" id="ARBA00022980"/>
    </source>
</evidence>
<dbReference type="OrthoDB" id="1267328at2759"/>
<evidence type="ECO:0000313" key="10">
    <source>
        <dbReference type="Proteomes" id="UP000594262"/>
    </source>
</evidence>
<evidence type="ECO:0000259" key="8">
    <source>
        <dbReference type="Pfam" id="PF03939"/>
    </source>
</evidence>
<keyword evidence="10" id="KW-1185">Reference proteome</keyword>
<feature type="compositionally biased region" description="Basic residues" evidence="7">
    <location>
        <begin position="14"/>
        <end position="33"/>
    </location>
</feature>
<dbReference type="InterPro" id="IPR013025">
    <property type="entry name" value="Ribosomal_uL23-like"/>
</dbReference>
<dbReference type="Pfam" id="PF03939">
    <property type="entry name" value="Ribosomal_L23eN"/>
    <property type="match status" value="1"/>
</dbReference>
<feature type="region of interest" description="Disordered" evidence="7">
    <location>
        <begin position="1"/>
        <end position="33"/>
    </location>
</feature>
<organism evidence="9 10">
    <name type="scientific">Clytia hemisphaerica</name>
    <dbReference type="NCBI Taxonomy" id="252671"/>
    <lineage>
        <taxon>Eukaryota</taxon>
        <taxon>Metazoa</taxon>
        <taxon>Cnidaria</taxon>
        <taxon>Hydrozoa</taxon>
        <taxon>Hydroidolina</taxon>
        <taxon>Leptothecata</taxon>
        <taxon>Obeliida</taxon>
        <taxon>Clytiidae</taxon>
        <taxon>Clytia</taxon>
    </lineage>
</organism>
<dbReference type="Pfam" id="PF00276">
    <property type="entry name" value="Ribosomal_L23"/>
    <property type="match status" value="1"/>
</dbReference>
<evidence type="ECO:0000256" key="2">
    <source>
        <dbReference type="ARBA" id="ARBA00022730"/>
    </source>
</evidence>
<dbReference type="AlphaFoldDB" id="A0A7M5WXP2"/>
<reference evidence="9" key="1">
    <citation type="submission" date="2021-01" db="UniProtKB">
        <authorList>
            <consortium name="EnsemblMetazoa"/>
        </authorList>
    </citation>
    <scope>IDENTIFICATION</scope>
</reference>
<dbReference type="Proteomes" id="UP000594262">
    <property type="component" value="Unplaced"/>
</dbReference>
<keyword evidence="3" id="KW-0694">RNA-binding</keyword>
<dbReference type="GO" id="GO:1990904">
    <property type="term" value="C:ribonucleoprotein complex"/>
    <property type="evidence" value="ECO:0007669"/>
    <property type="project" value="UniProtKB-KW"/>
</dbReference>
<protein>
    <recommendedName>
        <fullName evidence="8">Large ribosomal subunit protein uL23 N-terminal domain-containing protein</fullName>
    </recommendedName>
</protein>
<dbReference type="GO" id="GO:0005840">
    <property type="term" value="C:ribosome"/>
    <property type="evidence" value="ECO:0007669"/>
    <property type="project" value="UniProtKB-KW"/>
</dbReference>
<keyword evidence="5 6" id="KW-0687">Ribonucleoprotein</keyword>
<dbReference type="InterPro" id="IPR005633">
    <property type="entry name" value="Ribosomal_uL23_N"/>
</dbReference>
<sequence length="149" mass="16717">MAKPKQGGKDKAKALKAKKAVTKGRKVTKERKVRTAVQFHRPKTLSLPRTGLYPRKSAPKTTRLDQFAIIKHPLTTESAMKKIEENNTLVFIVDTRASKPQIKLAVKKLYDIHVAKVNTLIRPDGMKKAYVRLATDYDALDVANKIGII</sequence>
<dbReference type="PROSITE" id="PS00050">
    <property type="entry name" value="RIBOSOMAL_L23"/>
    <property type="match status" value="1"/>
</dbReference>
<dbReference type="FunFam" id="3.30.70.330:FF:000035">
    <property type="entry name" value="60S ribosomal protein L23a"/>
    <property type="match status" value="1"/>
</dbReference>
<dbReference type="InterPro" id="IPR001014">
    <property type="entry name" value="Ribosomal_uL23_CS"/>
</dbReference>
<proteinExistence type="inferred from homology"/>
<feature type="domain" description="Large ribosomal subunit protein uL23 N-terminal" evidence="8">
    <location>
        <begin position="11"/>
        <end position="60"/>
    </location>
</feature>
<comment type="similarity">
    <text evidence="1 6">Belongs to the universal ribosomal protein uL23 family.</text>
</comment>
<keyword evidence="2" id="KW-0699">rRNA-binding</keyword>
<name>A0A7M5WXP2_9CNID</name>
<dbReference type="InterPro" id="IPR019985">
    <property type="entry name" value="Ribosomal_uL23"/>
</dbReference>
<dbReference type="GO" id="GO:0019843">
    <property type="term" value="F:rRNA binding"/>
    <property type="evidence" value="ECO:0007669"/>
    <property type="project" value="UniProtKB-KW"/>
</dbReference>
<dbReference type="NCBIfam" id="NF011118">
    <property type="entry name" value="PRK14548.1"/>
    <property type="match status" value="1"/>
</dbReference>
<dbReference type="GeneID" id="136798070"/>
<dbReference type="PANTHER" id="PTHR11620">
    <property type="entry name" value="60S RIBOSOMAL PROTEIN L23A"/>
    <property type="match status" value="1"/>
</dbReference>